<dbReference type="OrthoDB" id="5417707at2759"/>
<proteinExistence type="predicted"/>
<organism evidence="3 4">
    <name type="scientific">Drechslerella stenobrocha 248</name>
    <dbReference type="NCBI Taxonomy" id="1043628"/>
    <lineage>
        <taxon>Eukaryota</taxon>
        <taxon>Fungi</taxon>
        <taxon>Dikarya</taxon>
        <taxon>Ascomycota</taxon>
        <taxon>Pezizomycotina</taxon>
        <taxon>Orbiliomycetes</taxon>
        <taxon>Orbiliales</taxon>
        <taxon>Orbiliaceae</taxon>
        <taxon>Drechslerella</taxon>
    </lineage>
</organism>
<accession>W7I8W8</accession>
<gene>
    <name evidence="3" type="ORF">DRE_07741</name>
</gene>
<dbReference type="EMBL" id="KI966380">
    <property type="protein sequence ID" value="EWC48497.1"/>
    <property type="molecule type" value="Genomic_DNA"/>
</dbReference>
<evidence type="ECO:0000313" key="3">
    <source>
        <dbReference type="EMBL" id="EWC48497.1"/>
    </source>
</evidence>
<keyword evidence="2" id="KW-0732">Signal</keyword>
<evidence type="ECO:0000256" key="2">
    <source>
        <dbReference type="SAM" id="SignalP"/>
    </source>
</evidence>
<sequence length="745" mass="78391">MLIPRGLLVAFGLGLLVHDAAAAAGTPACCINKCGKAVGLNKSARKDCSAVLIKTYTPPAVTTTRNAWITKTVYRGALVKLTASTDVTETATVSETDVSVSTSLSTAEDTQYSTDTATVTETEFSTVTVPFSASATTVTVIKRGVSPRPKTRAVWKTVTTTVTTLASVRTNIKTVTVTTVTTVVSGTQIVETSTVTVGTTVDTTVTSIVVATETAAAPGAPASNGFPCGNTGFSLIFDFRGEDMGLYLADGSGGSPNEDNQGYIIKATPSISESNMFTLDANGNPVSYGFRPVTRVGGSAPYRIYAESSRVRYTFDTQPLDCQIGSGPSYQVTCKVGGVSYKMRLCSAMSISPHVYLFNDGDTVSGQMNCVGNITPAAVCLPGQTAPEPTTPEPTTPEPTTPEPVAPAPDFCDGKGISIVGNFRDEDVGFFFASDPAGEVVKVTPNLSQSKTFTLDTKDNLVAHGFRLVGRVDDGSISAIYVESDSVRYAFDTQPFDCQVGSEPSDPITCQFGDQPFGVMLCTGTGFTTAHLYDPDWPIPAGRCGIVTLHAVCRTVEEPTASETTAPEPATSETTAPEPAARVPPSCGGDGMVLRANSPGAPFDGHGLGTVRYNVIENSVIYRGAWAQFSGSEEWTVDADGNIVYPSYYEMFATASDRPYRIIFRSNALGTSYTFPTQPASCRLGSGPSYPLICYVAGVMHNVAACPDASVSWAPYLYTDIAQLSGRNCKTGTDANPLVHGVCEP</sequence>
<keyword evidence="4" id="KW-1185">Reference proteome</keyword>
<feature type="compositionally biased region" description="Low complexity" evidence="1">
    <location>
        <begin position="558"/>
        <end position="581"/>
    </location>
</feature>
<feature type="compositionally biased region" description="Pro residues" evidence="1">
    <location>
        <begin position="389"/>
        <end position="407"/>
    </location>
</feature>
<name>W7I8W8_9PEZI</name>
<protein>
    <submittedName>
        <fullName evidence="3">Uncharacterized protein</fullName>
    </submittedName>
</protein>
<feature type="region of interest" description="Disordered" evidence="1">
    <location>
        <begin position="382"/>
        <end position="408"/>
    </location>
</feature>
<dbReference type="Proteomes" id="UP000024837">
    <property type="component" value="Unassembled WGS sequence"/>
</dbReference>
<reference evidence="3 4" key="1">
    <citation type="submission" date="2013-05" db="EMBL/GenBank/DDBJ databases">
        <title>Drechslerella stenobrocha genome reveals carnivorous origination and mechanical trapping mechanism of predatory fungi.</title>
        <authorList>
            <person name="Liu X."/>
            <person name="Zhang W."/>
            <person name="Liu K."/>
        </authorList>
    </citation>
    <scope>NUCLEOTIDE SEQUENCE [LARGE SCALE GENOMIC DNA]</scope>
    <source>
        <strain evidence="3 4">248</strain>
    </source>
</reference>
<feature type="region of interest" description="Disordered" evidence="1">
    <location>
        <begin position="558"/>
        <end position="589"/>
    </location>
</feature>
<dbReference type="AlphaFoldDB" id="W7I8W8"/>
<dbReference type="HOGENOM" id="CLU_372986_0_0_1"/>
<evidence type="ECO:0000313" key="4">
    <source>
        <dbReference type="Proteomes" id="UP000024837"/>
    </source>
</evidence>
<feature type="chain" id="PRO_5004895759" evidence="2">
    <location>
        <begin position="23"/>
        <end position="745"/>
    </location>
</feature>
<evidence type="ECO:0000256" key="1">
    <source>
        <dbReference type="SAM" id="MobiDB-lite"/>
    </source>
</evidence>
<feature type="signal peptide" evidence="2">
    <location>
        <begin position="1"/>
        <end position="22"/>
    </location>
</feature>